<name>A0A843WRW1_COLES</name>
<feature type="compositionally biased region" description="Pro residues" evidence="1">
    <location>
        <begin position="67"/>
        <end position="78"/>
    </location>
</feature>
<dbReference type="Proteomes" id="UP000652761">
    <property type="component" value="Unassembled WGS sequence"/>
</dbReference>
<sequence>MVGMSTEGDPPENARIPEKKSPRDAASAPRESLGLLEKSRSSRAVCGGDSPELPVKPSSVRTYVGPPRAPFVPRPPQAQTPRCERK</sequence>
<dbReference type="EMBL" id="NMUH01003823">
    <property type="protein sequence ID" value="MQM07205.1"/>
    <property type="molecule type" value="Genomic_DNA"/>
</dbReference>
<evidence type="ECO:0000256" key="1">
    <source>
        <dbReference type="SAM" id="MobiDB-lite"/>
    </source>
</evidence>
<dbReference type="AlphaFoldDB" id="A0A843WRW1"/>
<evidence type="ECO:0000313" key="3">
    <source>
        <dbReference type="Proteomes" id="UP000652761"/>
    </source>
</evidence>
<reference evidence="2" key="1">
    <citation type="submission" date="2017-07" db="EMBL/GenBank/DDBJ databases">
        <title>Taro Niue Genome Assembly and Annotation.</title>
        <authorList>
            <person name="Atibalentja N."/>
            <person name="Keating K."/>
            <person name="Fields C.J."/>
        </authorList>
    </citation>
    <scope>NUCLEOTIDE SEQUENCE</scope>
    <source>
        <strain evidence="2">Niue_2</strain>
        <tissue evidence="2">Leaf</tissue>
    </source>
</reference>
<keyword evidence="3" id="KW-1185">Reference proteome</keyword>
<organism evidence="2 3">
    <name type="scientific">Colocasia esculenta</name>
    <name type="common">Wild taro</name>
    <name type="synonym">Arum esculentum</name>
    <dbReference type="NCBI Taxonomy" id="4460"/>
    <lineage>
        <taxon>Eukaryota</taxon>
        <taxon>Viridiplantae</taxon>
        <taxon>Streptophyta</taxon>
        <taxon>Embryophyta</taxon>
        <taxon>Tracheophyta</taxon>
        <taxon>Spermatophyta</taxon>
        <taxon>Magnoliopsida</taxon>
        <taxon>Liliopsida</taxon>
        <taxon>Araceae</taxon>
        <taxon>Aroideae</taxon>
        <taxon>Colocasieae</taxon>
        <taxon>Colocasia</taxon>
    </lineage>
</organism>
<proteinExistence type="predicted"/>
<accession>A0A843WRW1</accession>
<evidence type="ECO:0000313" key="2">
    <source>
        <dbReference type="EMBL" id="MQM07205.1"/>
    </source>
</evidence>
<feature type="region of interest" description="Disordered" evidence="1">
    <location>
        <begin position="1"/>
        <end position="86"/>
    </location>
</feature>
<gene>
    <name evidence="2" type="ORF">Taro_040044</name>
</gene>
<protein>
    <submittedName>
        <fullName evidence="2">Uncharacterized protein</fullName>
    </submittedName>
</protein>
<comment type="caution">
    <text evidence="2">The sequence shown here is derived from an EMBL/GenBank/DDBJ whole genome shotgun (WGS) entry which is preliminary data.</text>
</comment>